<dbReference type="AlphaFoldDB" id="A0A3N2DA81"/>
<dbReference type="EMBL" id="RKHQ01000001">
    <property type="protein sequence ID" value="ROR96716.1"/>
    <property type="molecule type" value="Genomic_DNA"/>
</dbReference>
<comment type="caution">
    <text evidence="1">The sequence shown here is derived from an EMBL/GenBank/DDBJ whole genome shotgun (WGS) entry which is preliminary data.</text>
</comment>
<gene>
    <name evidence="1" type="ORF">EDD28_1307</name>
</gene>
<evidence type="ECO:0000313" key="2">
    <source>
        <dbReference type="Proteomes" id="UP000275356"/>
    </source>
</evidence>
<evidence type="ECO:0008006" key="3">
    <source>
        <dbReference type="Google" id="ProtNLM"/>
    </source>
</evidence>
<dbReference type="OrthoDB" id="1290722at2"/>
<proteinExistence type="predicted"/>
<dbReference type="InterPro" id="IPR008929">
    <property type="entry name" value="Chondroitin_lyas"/>
</dbReference>
<dbReference type="SUPFAM" id="SSF48230">
    <property type="entry name" value="Chondroitin AC/alginate lyase"/>
    <property type="match status" value="1"/>
</dbReference>
<reference evidence="1 2" key="1">
    <citation type="submission" date="2018-11" db="EMBL/GenBank/DDBJ databases">
        <title>Sequencing the genomes of 1000 actinobacteria strains.</title>
        <authorList>
            <person name="Klenk H.-P."/>
        </authorList>
    </citation>
    <scope>NUCLEOTIDE SEQUENCE [LARGE SCALE GENOMIC DNA]</scope>
    <source>
        <strain evidence="1 2">DSM 13521</strain>
    </source>
</reference>
<dbReference type="RefSeq" id="WP_123738854.1">
    <property type="nucleotide sequence ID" value="NZ_RKHQ01000001.1"/>
</dbReference>
<organism evidence="1 2">
    <name type="scientific">Salana multivorans</name>
    <dbReference type="NCBI Taxonomy" id="120377"/>
    <lineage>
        <taxon>Bacteria</taxon>
        <taxon>Bacillati</taxon>
        <taxon>Actinomycetota</taxon>
        <taxon>Actinomycetes</taxon>
        <taxon>Micrococcales</taxon>
        <taxon>Beutenbergiaceae</taxon>
        <taxon>Salana</taxon>
    </lineage>
</organism>
<protein>
    <recommendedName>
        <fullName evidence="3">Heparinase II/III-like protein</fullName>
    </recommendedName>
</protein>
<keyword evidence="2" id="KW-1185">Reference proteome</keyword>
<accession>A0A3N2DA81</accession>
<dbReference type="Gene3D" id="1.50.10.100">
    <property type="entry name" value="Chondroitin AC/alginate lyase"/>
    <property type="match status" value="1"/>
</dbReference>
<evidence type="ECO:0000313" key="1">
    <source>
        <dbReference type="EMBL" id="ROR96716.1"/>
    </source>
</evidence>
<sequence>MLSGLTDLAAARLDQLLADDAVPGRSGEGGGAHTGHRGLAAAVRAAVVVPLARGERPSPEVAAAAGRWLGRLEDLQTPTGLFGSGDNLQSPPDSSFTVNDVATIVALLRGPAREAWDPRLRERLETVLRRVLPALVAGGVHTPNHRWELASALAATGRLLADDAAIDRARDWLGEGIDVDADGLYSERSPNYASAVTGPSLLTLARELPDESLAGIVHRNLHATLDLTNPDGRTESHYSRRQDQRALTFPLGPFLAPLARFAGTCERCARGARLALLTPHVDAVGVLALAALDDDVRSGLDRAAGVPPRLVPDHGERLFADARLWRRWRGEEWTVVDGGSDVPATGQIASGLAANPTFARLRRAGVEIASLRLSRTFFGLGPFRAETLTIEDAENARVGDVAGAGDVGGLGDGTVDGARVLRLDETVRAGYYQPLAERERRADAVYALEHEGRFAAAMSFASREVDELELRTTIRIADAPDAVVLDIETEGTGAWHALEIALASPVVVSGAVALDGHRLRLVDRAWLRAPGSADGLEVVAEPAASTSLPAEYDPGERYTHLGGTDALGGLRLYAAWSSPGRQRLTFRVAAPTRDG</sequence>
<name>A0A3N2DA81_9MICO</name>
<dbReference type="Proteomes" id="UP000275356">
    <property type="component" value="Unassembled WGS sequence"/>
</dbReference>